<keyword evidence="4" id="KW-1185">Reference proteome</keyword>
<evidence type="ECO:0000313" key="4">
    <source>
        <dbReference type="Proteomes" id="UP000054248"/>
    </source>
</evidence>
<dbReference type="Gene3D" id="2.30.30.1060">
    <property type="match status" value="1"/>
</dbReference>
<reference evidence="4" key="2">
    <citation type="submission" date="2015-01" db="EMBL/GenBank/DDBJ databases">
        <title>Evolutionary Origins and Diversification of the Mycorrhizal Mutualists.</title>
        <authorList>
            <consortium name="DOE Joint Genome Institute"/>
            <consortium name="Mycorrhizal Genomics Consortium"/>
            <person name="Kohler A."/>
            <person name="Kuo A."/>
            <person name="Nagy L.G."/>
            <person name="Floudas D."/>
            <person name="Copeland A."/>
            <person name="Barry K.W."/>
            <person name="Cichocki N."/>
            <person name="Veneault-Fourrey C."/>
            <person name="LaButti K."/>
            <person name="Lindquist E.A."/>
            <person name="Lipzen A."/>
            <person name="Lundell T."/>
            <person name="Morin E."/>
            <person name="Murat C."/>
            <person name="Riley R."/>
            <person name="Ohm R."/>
            <person name="Sun H."/>
            <person name="Tunlid A."/>
            <person name="Henrissat B."/>
            <person name="Grigoriev I.V."/>
            <person name="Hibbett D.S."/>
            <person name="Martin F."/>
        </authorList>
    </citation>
    <scope>NUCLEOTIDE SEQUENCE [LARGE SCALE GENOMIC DNA]</scope>
    <source>
        <strain evidence="4">MUT 4182</strain>
    </source>
</reference>
<dbReference type="OrthoDB" id="2138648at2759"/>
<dbReference type="STRING" id="1051891.A0A0C3QA23"/>
<dbReference type="HOGENOM" id="CLU_177181_0_1_1"/>
<name>A0A0C3QA23_9AGAM</name>
<dbReference type="Proteomes" id="UP000054248">
    <property type="component" value="Unassembled WGS sequence"/>
</dbReference>
<evidence type="ECO:0000259" key="2">
    <source>
        <dbReference type="Pfam" id="PF11160"/>
    </source>
</evidence>
<evidence type="ECO:0000313" key="3">
    <source>
        <dbReference type="EMBL" id="KIO20889.1"/>
    </source>
</evidence>
<protein>
    <recommendedName>
        <fullName evidence="2">Hypervirulence associated protein TUDOR domain-containing protein</fullName>
    </recommendedName>
</protein>
<sequence>MSNSQIKDKYGEKISVGDQVYTKYRGGSHEGEVEKIVTSKEEAEDEGVKNPPKVLFTDQHGHRVNHNPGTLEIVDKE</sequence>
<reference evidence="3 4" key="1">
    <citation type="submission" date="2014-04" db="EMBL/GenBank/DDBJ databases">
        <authorList>
            <consortium name="DOE Joint Genome Institute"/>
            <person name="Kuo A."/>
            <person name="Girlanda M."/>
            <person name="Perotto S."/>
            <person name="Kohler A."/>
            <person name="Nagy L.G."/>
            <person name="Floudas D."/>
            <person name="Copeland A."/>
            <person name="Barry K.W."/>
            <person name="Cichocki N."/>
            <person name="Veneault-Fourrey C."/>
            <person name="LaButti K."/>
            <person name="Lindquist E.A."/>
            <person name="Lipzen A."/>
            <person name="Lundell T."/>
            <person name="Morin E."/>
            <person name="Murat C."/>
            <person name="Sun H."/>
            <person name="Tunlid A."/>
            <person name="Henrissat B."/>
            <person name="Grigoriev I.V."/>
            <person name="Hibbett D.S."/>
            <person name="Martin F."/>
            <person name="Nordberg H.P."/>
            <person name="Cantor M.N."/>
            <person name="Hua S.X."/>
        </authorList>
    </citation>
    <scope>NUCLEOTIDE SEQUENCE [LARGE SCALE GENOMIC DNA]</scope>
    <source>
        <strain evidence="3 4">MUT 4182</strain>
    </source>
</reference>
<dbReference type="Pfam" id="PF11160">
    <property type="entry name" value="Hva1_TUDOR"/>
    <property type="match status" value="1"/>
</dbReference>
<evidence type="ECO:0000256" key="1">
    <source>
        <dbReference type="SAM" id="MobiDB-lite"/>
    </source>
</evidence>
<organism evidence="3 4">
    <name type="scientific">Tulasnella calospora MUT 4182</name>
    <dbReference type="NCBI Taxonomy" id="1051891"/>
    <lineage>
        <taxon>Eukaryota</taxon>
        <taxon>Fungi</taxon>
        <taxon>Dikarya</taxon>
        <taxon>Basidiomycota</taxon>
        <taxon>Agaricomycotina</taxon>
        <taxon>Agaricomycetes</taxon>
        <taxon>Cantharellales</taxon>
        <taxon>Tulasnellaceae</taxon>
        <taxon>Tulasnella</taxon>
    </lineage>
</organism>
<dbReference type="EMBL" id="KN823157">
    <property type="protein sequence ID" value="KIO20889.1"/>
    <property type="molecule type" value="Genomic_DNA"/>
</dbReference>
<dbReference type="AlphaFoldDB" id="A0A0C3QA23"/>
<gene>
    <name evidence="3" type="ORF">M407DRAFT_81097</name>
</gene>
<feature type="domain" description="Hypervirulence associated protein TUDOR" evidence="2">
    <location>
        <begin position="17"/>
        <end position="71"/>
    </location>
</feature>
<proteinExistence type="predicted"/>
<dbReference type="InterPro" id="IPR021331">
    <property type="entry name" value="Hva1_TUDOR"/>
</dbReference>
<accession>A0A0C3QA23</accession>
<feature type="region of interest" description="Disordered" evidence="1">
    <location>
        <begin position="38"/>
        <end position="77"/>
    </location>
</feature>